<dbReference type="Gene3D" id="3.40.1410.10">
    <property type="entry name" value="Chorismate lyase-like"/>
    <property type="match status" value="1"/>
</dbReference>
<dbReference type="Gene3D" id="1.10.10.10">
    <property type="entry name" value="Winged helix-like DNA-binding domain superfamily/Winged helix DNA-binding domain"/>
    <property type="match status" value="1"/>
</dbReference>
<evidence type="ECO:0000256" key="1">
    <source>
        <dbReference type="ARBA" id="ARBA00023015"/>
    </source>
</evidence>
<dbReference type="GO" id="GO:0003700">
    <property type="term" value="F:DNA-binding transcription factor activity"/>
    <property type="evidence" value="ECO:0007669"/>
    <property type="project" value="InterPro"/>
</dbReference>
<dbReference type="PANTHER" id="PTHR44846:SF1">
    <property type="entry name" value="MANNOSYL-D-GLYCERATE TRANSPORT_METABOLISM SYSTEM REPRESSOR MNGR-RELATED"/>
    <property type="match status" value="1"/>
</dbReference>
<dbReference type="InterPro" id="IPR050679">
    <property type="entry name" value="Bact_HTH_transcr_reg"/>
</dbReference>
<dbReference type="CDD" id="cd07377">
    <property type="entry name" value="WHTH_GntR"/>
    <property type="match status" value="1"/>
</dbReference>
<dbReference type="GO" id="GO:0003677">
    <property type="term" value="F:DNA binding"/>
    <property type="evidence" value="ECO:0007669"/>
    <property type="project" value="UniProtKB-KW"/>
</dbReference>
<dbReference type="Pfam" id="PF07702">
    <property type="entry name" value="UTRA"/>
    <property type="match status" value="1"/>
</dbReference>
<evidence type="ECO:0000313" key="5">
    <source>
        <dbReference type="EMBL" id="KIH81516.1"/>
    </source>
</evidence>
<evidence type="ECO:0000256" key="3">
    <source>
        <dbReference type="ARBA" id="ARBA00023163"/>
    </source>
</evidence>
<dbReference type="FunFam" id="1.10.10.10:FF:000079">
    <property type="entry name" value="GntR family transcriptional regulator"/>
    <property type="match status" value="1"/>
</dbReference>
<dbReference type="InterPro" id="IPR028978">
    <property type="entry name" value="Chorismate_lyase_/UTRA_dom_sf"/>
</dbReference>
<dbReference type="SMART" id="SM00345">
    <property type="entry name" value="HTH_GNTR"/>
    <property type="match status" value="1"/>
</dbReference>
<reference evidence="5 6" key="1">
    <citation type="submission" date="2015-01" db="EMBL/GenBank/DDBJ databases">
        <title>Complete genome of Pseudomonas batumici UCM B-321 producer of the batumin antibiotic with strong antistaphilococcal and potential anticancer activity.</title>
        <authorList>
            <person name="Klochko V.V."/>
            <person name="Zelena L.B."/>
            <person name="Elena K.A."/>
            <person name="Reva O.N."/>
        </authorList>
    </citation>
    <scope>NUCLEOTIDE SEQUENCE [LARGE SCALE GENOMIC DNA]</scope>
    <source>
        <strain evidence="5 6">UCM B-321</strain>
    </source>
</reference>
<dbReference type="PATRIC" id="fig|226910.6.peg.4748"/>
<dbReference type="GO" id="GO:0045892">
    <property type="term" value="P:negative regulation of DNA-templated transcription"/>
    <property type="evidence" value="ECO:0007669"/>
    <property type="project" value="TreeGrafter"/>
</dbReference>
<evidence type="ECO:0000313" key="6">
    <source>
        <dbReference type="Proteomes" id="UP000031535"/>
    </source>
</evidence>
<feature type="domain" description="HTH gntR-type" evidence="4">
    <location>
        <begin position="38"/>
        <end position="106"/>
    </location>
</feature>
<gene>
    <name evidence="5" type="ORF">UCMB321_4758</name>
</gene>
<sequence length="271" mass="30784">MIGWALDAVSFKENTREKIHIDDWITTKMNALSSDERLPLYQRLRDELARQIANNRWRPGEAIPTEAVLAGEYQLSIGTVRKAIDKLVEEGILERHQGRGTFVRRPQFQSSLFRFFRFQTLAGERQMPESRILNIDSLPAPSAVSQALGLPPEAEVICLVRLRLLEGTPLLAEEIWLPKAPFQALLTVDLDREGPLLYPIYEALCGQVVASAEETLTAEAVGEVHARLLQIEANSPVVVIERLARDYAGQPLEWRRSRGHARHFRYSVEIR</sequence>
<organism evidence="5 6">
    <name type="scientific">Pseudomonas batumici</name>
    <dbReference type="NCBI Taxonomy" id="226910"/>
    <lineage>
        <taxon>Bacteria</taxon>
        <taxon>Pseudomonadati</taxon>
        <taxon>Pseudomonadota</taxon>
        <taxon>Gammaproteobacteria</taxon>
        <taxon>Pseudomonadales</taxon>
        <taxon>Pseudomonadaceae</taxon>
        <taxon>Pseudomonas</taxon>
    </lineage>
</organism>
<dbReference type="Proteomes" id="UP000031535">
    <property type="component" value="Unassembled WGS sequence"/>
</dbReference>
<dbReference type="SUPFAM" id="SSF46785">
    <property type="entry name" value="Winged helix' DNA-binding domain"/>
    <property type="match status" value="1"/>
</dbReference>
<dbReference type="EMBL" id="JXDG01000061">
    <property type="protein sequence ID" value="KIH81516.1"/>
    <property type="molecule type" value="Genomic_DNA"/>
</dbReference>
<accession>A0A0C2HWF2</accession>
<protein>
    <submittedName>
        <fullName evidence="5">Putative alkanesulfonate metabolism utilization regulator</fullName>
    </submittedName>
</protein>
<keyword evidence="6" id="KW-1185">Reference proteome</keyword>
<dbReference type="InterPro" id="IPR036388">
    <property type="entry name" value="WH-like_DNA-bd_sf"/>
</dbReference>
<dbReference type="SUPFAM" id="SSF64288">
    <property type="entry name" value="Chorismate lyase-like"/>
    <property type="match status" value="1"/>
</dbReference>
<comment type="caution">
    <text evidence="5">The sequence shown here is derived from an EMBL/GenBank/DDBJ whole genome shotgun (WGS) entry which is preliminary data.</text>
</comment>
<name>A0A0C2HWF2_9PSED</name>
<evidence type="ECO:0000259" key="4">
    <source>
        <dbReference type="PROSITE" id="PS50949"/>
    </source>
</evidence>
<keyword evidence="2" id="KW-0238">DNA-binding</keyword>
<dbReference type="PROSITE" id="PS50949">
    <property type="entry name" value="HTH_GNTR"/>
    <property type="match status" value="1"/>
</dbReference>
<dbReference type="InterPro" id="IPR036390">
    <property type="entry name" value="WH_DNA-bd_sf"/>
</dbReference>
<dbReference type="InterPro" id="IPR011663">
    <property type="entry name" value="UTRA"/>
</dbReference>
<dbReference type="SMART" id="SM00866">
    <property type="entry name" value="UTRA"/>
    <property type="match status" value="1"/>
</dbReference>
<proteinExistence type="predicted"/>
<dbReference type="STRING" id="226910.UCMB321_4758"/>
<dbReference type="Pfam" id="PF00392">
    <property type="entry name" value="GntR"/>
    <property type="match status" value="1"/>
</dbReference>
<keyword evidence="3" id="KW-0804">Transcription</keyword>
<dbReference type="InterPro" id="IPR000524">
    <property type="entry name" value="Tscrpt_reg_HTH_GntR"/>
</dbReference>
<dbReference type="PANTHER" id="PTHR44846">
    <property type="entry name" value="MANNOSYL-D-GLYCERATE TRANSPORT/METABOLISM SYSTEM REPRESSOR MNGR-RELATED"/>
    <property type="match status" value="1"/>
</dbReference>
<evidence type="ECO:0000256" key="2">
    <source>
        <dbReference type="ARBA" id="ARBA00023125"/>
    </source>
</evidence>
<dbReference type="AlphaFoldDB" id="A0A0C2HWF2"/>
<keyword evidence="1" id="KW-0805">Transcription regulation</keyword>